<feature type="signal peptide" evidence="1">
    <location>
        <begin position="1"/>
        <end position="16"/>
    </location>
</feature>
<name>A0ABD1F8M3_HYPHA</name>
<comment type="caution">
    <text evidence="2">The sequence shown here is derived from an EMBL/GenBank/DDBJ whole genome shotgun (WGS) entry which is preliminary data.</text>
</comment>
<evidence type="ECO:0000256" key="1">
    <source>
        <dbReference type="SAM" id="SignalP"/>
    </source>
</evidence>
<evidence type="ECO:0000313" key="3">
    <source>
        <dbReference type="Proteomes" id="UP001566132"/>
    </source>
</evidence>
<dbReference type="Gene3D" id="1.10.238.20">
    <property type="entry name" value="Pheromone/general odorant binding protein domain"/>
    <property type="match status" value="1"/>
</dbReference>
<accession>A0ABD1F8M3</accession>
<dbReference type="Pfam" id="PF01395">
    <property type="entry name" value="PBP_GOBP"/>
    <property type="match status" value="1"/>
</dbReference>
<evidence type="ECO:0000313" key="2">
    <source>
        <dbReference type="EMBL" id="KAL1513938.1"/>
    </source>
</evidence>
<proteinExistence type="predicted"/>
<reference evidence="2 3" key="1">
    <citation type="submission" date="2024-05" db="EMBL/GenBank/DDBJ databases">
        <title>Genetic variation in Jamaican populations of the coffee berry borer (Hypothenemus hampei).</title>
        <authorList>
            <person name="Errbii M."/>
            <person name="Myrie A."/>
        </authorList>
    </citation>
    <scope>NUCLEOTIDE SEQUENCE [LARGE SCALE GENOMIC DNA]</scope>
    <source>
        <strain evidence="2">JA-Hopewell-2020-01-JO</strain>
        <tissue evidence="2">Whole body</tissue>
    </source>
</reference>
<dbReference type="AlphaFoldDB" id="A0ABD1F8M3"/>
<dbReference type="CDD" id="cd23992">
    <property type="entry name" value="PBP_GOBP"/>
    <property type="match status" value="1"/>
</dbReference>
<organism evidence="2 3">
    <name type="scientific">Hypothenemus hampei</name>
    <name type="common">Coffee berry borer</name>
    <dbReference type="NCBI Taxonomy" id="57062"/>
    <lineage>
        <taxon>Eukaryota</taxon>
        <taxon>Metazoa</taxon>
        <taxon>Ecdysozoa</taxon>
        <taxon>Arthropoda</taxon>
        <taxon>Hexapoda</taxon>
        <taxon>Insecta</taxon>
        <taxon>Pterygota</taxon>
        <taxon>Neoptera</taxon>
        <taxon>Endopterygota</taxon>
        <taxon>Coleoptera</taxon>
        <taxon>Polyphaga</taxon>
        <taxon>Cucujiformia</taxon>
        <taxon>Curculionidae</taxon>
        <taxon>Scolytinae</taxon>
        <taxon>Hypothenemus</taxon>
    </lineage>
</organism>
<keyword evidence="3" id="KW-1185">Reference proteome</keyword>
<sequence>MKLLLPFFLIFLVTLAQEDPLNFETVHAKCQSDPETGIYGSAVDDFENDHSKTTLPENFNKHVQCMANGVNIIKDNGKVNVEGIREQAKKVIHDTEEVEKVVKECAVDFATNHETLHQVWQCLHKKGVLQSKNKHE</sequence>
<dbReference type="InterPro" id="IPR036728">
    <property type="entry name" value="PBP_GOBP_sf"/>
</dbReference>
<dbReference type="SMART" id="SM00708">
    <property type="entry name" value="PhBP"/>
    <property type="match status" value="1"/>
</dbReference>
<dbReference type="EMBL" id="JBDJPC010000002">
    <property type="protein sequence ID" value="KAL1513938.1"/>
    <property type="molecule type" value="Genomic_DNA"/>
</dbReference>
<dbReference type="Proteomes" id="UP001566132">
    <property type="component" value="Unassembled WGS sequence"/>
</dbReference>
<keyword evidence="1" id="KW-0732">Signal</keyword>
<dbReference type="InterPro" id="IPR006170">
    <property type="entry name" value="PBP/GOBP"/>
</dbReference>
<gene>
    <name evidence="2" type="ORF">ABEB36_003276</name>
</gene>
<feature type="chain" id="PRO_5044867738" evidence="1">
    <location>
        <begin position="17"/>
        <end position="136"/>
    </location>
</feature>
<protein>
    <submittedName>
        <fullName evidence="2">Uncharacterized protein</fullName>
    </submittedName>
</protein>
<dbReference type="SUPFAM" id="SSF47565">
    <property type="entry name" value="Insect pheromone/odorant-binding proteins"/>
    <property type="match status" value="1"/>
</dbReference>